<protein>
    <submittedName>
        <fullName evidence="2">LytTR family DNA-binding domain-containing protein</fullName>
    </submittedName>
</protein>
<evidence type="ECO:0000313" key="2">
    <source>
        <dbReference type="EMBL" id="WZN47708.1"/>
    </source>
</evidence>
<sequence>MLTLQTPVPDIRDIAQMLEQLLKKQAYKERFAIKRGQTIISVPVQDIAYFFSRDKISYIKTHDGKEYYLSMSLGEIEKCVSPDMFFRATRQLIVSYPAISRINVWWNGKLKLDIRPEHPTTEIIISREKVAGFKAWLGE</sequence>
<dbReference type="Gene3D" id="2.40.50.1020">
    <property type="entry name" value="LytTr DNA-binding domain"/>
    <property type="match status" value="1"/>
</dbReference>
<dbReference type="InterPro" id="IPR007492">
    <property type="entry name" value="LytTR_DNA-bd_dom"/>
</dbReference>
<dbReference type="PROSITE" id="PS50930">
    <property type="entry name" value="HTH_LYTTR"/>
    <property type="match status" value="1"/>
</dbReference>
<dbReference type="SMART" id="SM00850">
    <property type="entry name" value="LytTR"/>
    <property type="match status" value="1"/>
</dbReference>
<evidence type="ECO:0000259" key="1">
    <source>
        <dbReference type="PROSITE" id="PS50930"/>
    </source>
</evidence>
<dbReference type="Pfam" id="PF04397">
    <property type="entry name" value="LytTR"/>
    <property type="match status" value="1"/>
</dbReference>
<dbReference type="PANTHER" id="PTHR37299:SF1">
    <property type="entry name" value="STAGE 0 SPORULATION PROTEIN A HOMOLOG"/>
    <property type="match status" value="1"/>
</dbReference>
<reference evidence="2 3" key="1">
    <citation type="submission" date="2024-03" db="EMBL/GenBank/DDBJ databases">
        <title>Chitinophaga caseinilytica sp. nov., a casein hydrolysing bacterium isolated from forest soil.</title>
        <authorList>
            <person name="Lee D.S."/>
            <person name="Han D.M."/>
            <person name="Baek J.H."/>
            <person name="Choi D.G."/>
            <person name="Jeon J.H."/>
            <person name="Jeon C.O."/>
        </authorList>
    </citation>
    <scope>NUCLEOTIDE SEQUENCE [LARGE SCALE GENOMIC DNA]</scope>
    <source>
        <strain evidence="2 3">KACC 19118</strain>
    </source>
</reference>
<dbReference type="EMBL" id="CP150096">
    <property type="protein sequence ID" value="WZN47708.1"/>
    <property type="molecule type" value="Genomic_DNA"/>
</dbReference>
<dbReference type="InterPro" id="IPR046947">
    <property type="entry name" value="LytR-like"/>
</dbReference>
<keyword evidence="3" id="KW-1185">Reference proteome</keyword>
<name>A0ABZ2Z7K4_9BACT</name>
<gene>
    <name evidence="2" type="ORF">WJU22_05910</name>
</gene>
<dbReference type="RefSeq" id="WP_341842333.1">
    <property type="nucleotide sequence ID" value="NZ_CP149792.1"/>
</dbReference>
<feature type="domain" description="HTH LytTR-type" evidence="1">
    <location>
        <begin position="31"/>
        <end position="139"/>
    </location>
</feature>
<accession>A0ABZ2Z7K4</accession>
<evidence type="ECO:0000313" key="3">
    <source>
        <dbReference type="Proteomes" id="UP001449657"/>
    </source>
</evidence>
<proteinExistence type="predicted"/>
<dbReference type="PANTHER" id="PTHR37299">
    <property type="entry name" value="TRANSCRIPTIONAL REGULATOR-RELATED"/>
    <property type="match status" value="1"/>
</dbReference>
<dbReference type="GO" id="GO:0003677">
    <property type="term" value="F:DNA binding"/>
    <property type="evidence" value="ECO:0007669"/>
    <property type="project" value="UniProtKB-KW"/>
</dbReference>
<dbReference type="Proteomes" id="UP001449657">
    <property type="component" value="Chromosome"/>
</dbReference>
<keyword evidence="2" id="KW-0238">DNA-binding</keyword>
<organism evidence="2 3">
    <name type="scientific">Chitinophaga caseinilytica</name>
    <dbReference type="NCBI Taxonomy" id="2267521"/>
    <lineage>
        <taxon>Bacteria</taxon>
        <taxon>Pseudomonadati</taxon>
        <taxon>Bacteroidota</taxon>
        <taxon>Chitinophagia</taxon>
        <taxon>Chitinophagales</taxon>
        <taxon>Chitinophagaceae</taxon>
        <taxon>Chitinophaga</taxon>
    </lineage>
</organism>